<proteinExistence type="predicted"/>
<dbReference type="InParanoid" id="Q248K3"/>
<feature type="region of interest" description="Disordered" evidence="1">
    <location>
        <begin position="242"/>
        <end position="287"/>
    </location>
</feature>
<keyword evidence="3" id="KW-1185">Reference proteome</keyword>
<protein>
    <submittedName>
        <fullName evidence="2">Uncharacterized protein</fullName>
    </submittedName>
</protein>
<dbReference type="EMBL" id="GG662451">
    <property type="protein sequence ID" value="EAS04202.1"/>
    <property type="molecule type" value="Genomic_DNA"/>
</dbReference>
<dbReference type="AlphaFoldDB" id="Q248K3"/>
<evidence type="ECO:0000256" key="1">
    <source>
        <dbReference type="SAM" id="MobiDB-lite"/>
    </source>
</evidence>
<organism evidence="2 3">
    <name type="scientific">Tetrahymena thermophila (strain SB210)</name>
    <dbReference type="NCBI Taxonomy" id="312017"/>
    <lineage>
        <taxon>Eukaryota</taxon>
        <taxon>Sar</taxon>
        <taxon>Alveolata</taxon>
        <taxon>Ciliophora</taxon>
        <taxon>Intramacronucleata</taxon>
        <taxon>Oligohymenophorea</taxon>
        <taxon>Hymenostomatida</taxon>
        <taxon>Tetrahymenina</taxon>
        <taxon>Tetrahymenidae</taxon>
        <taxon>Tetrahymena</taxon>
    </lineage>
</organism>
<name>Q248K3_TETTS</name>
<dbReference type="Proteomes" id="UP000009168">
    <property type="component" value="Unassembled WGS sequence"/>
</dbReference>
<evidence type="ECO:0000313" key="2">
    <source>
        <dbReference type="EMBL" id="EAS04202.1"/>
    </source>
</evidence>
<dbReference type="GeneID" id="7836746"/>
<gene>
    <name evidence="2" type="ORF">TTHERM_01266080</name>
</gene>
<feature type="compositionally biased region" description="Polar residues" evidence="1">
    <location>
        <begin position="245"/>
        <end position="257"/>
    </location>
</feature>
<accession>Q248K3</accession>
<dbReference type="KEGG" id="tet:TTHERM_01266080"/>
<feature type="compositionally biased region" description="Low complexity" evidence="1">
    <location>
        <begin position="274"/>
        <end position="285"/>
    </location>
</feature>
<sequence length="464" mass="54789">MITQSYSDDLQQISEEEYYSSTYSMFNNKQINCIGYDQLVFVANYPNNNMTNSQNLESKAYPINFNALDDMETESELSDQDAFIIQDINHEKIKLPIDSEFLNKSDQKNNIYSLNNENQEVQGQESKIQQQHITNIIQDQIQNELHENKDSKQESFDQNFKLQKKKSQIQKNEQNQHDEEGQILTQYQKKKILIEQLKEANILLDWDCYKKQNVLYEYSNQQGGASRRKKGKYSEIDIIDLPNPNFETNGAVNSSYAVTKEKERERESKRQKQNSKSSSNENQQKAKFVNFSSDDTDVVENIKTKSSLKFIQEEEGPIIEAIEVEEEELLQRQKEFRQNLFKMGRCTIPCNKTLVSSQVQAIIPQIKPIEEVKETWVLKDLDQLLQFKNSEQYNKLEIYMNQAFGVRKPEEVFNILKLNNYDLKQSIDYCNYQRDFLIDVFKNKDLERKKKLSSKRKLEKRDYI</sequence>
<dbReference type="RefSeq" id="XP_001024447.1">
    <property type="nucleotide sequence ID" value="XM_001024447.2"/>
</dbReference>
<reference evidence="3" key="1">
    <citation type="journal article" date="2006" name="PLoS Biol.">
        <title>Macronuclear genome sequence of the ciliate Tetrahymena thermophila, a model eukaryote.</title>
        <authorList>
            <person name="Eisen J.A."/>
            <person name="Coyne R.S."/>
            <person name="Wu M."/>
            <person name="Wu D."/>
            <person name="Thiagarajan M."/>
            <person name="Wortman J.R."/>
            <person name="Badger J.H."/>
            <person name="Ren Q."/>
            <person name="Amedeo P."/>
            <person name="Jones K.M."/>
            <person name="Tallon L.J."/>
            <person name="Delcher A.L."/>
            <person name="Salzberg S.L."/>
            <person name="Silva J.C."/>
            <person name="Haas B.J."/>
            <person name="Majoros W.H."/>
            <person name="Farzad M."/>
            <person name="Carlton J.M."/>
            <person name="Smith R.K. Jr."/>
            <person name="Garg J."/>
            <person name="Pearlman R.E."/>
            <person name="Karrer K.M."/>
            <person name="Sun L."/>
            <person name="Manning G."/>
            <person name="Elde N.C."/>
            <person name="Turkewitz A.P."/>
            <person name="Asai D.J."/>
            <person name="Wilkes D.E."/>
            <person name="Wang Y."/>
            <person name="Cai H."/>
            <person name="Collins K."/>
            <person name="Stewart B.A."/>
            <person name="Lee S.R."/>
            <person name="Wilamowska K."/>
            <person name="Weinberg Z."/>
            <person name="Ruzzo W.L."/>
            <person name="Wloga D."/>
            <person name="Gaertig J."/>
            <person name="Frankel J."/>
            <person name="Tsao C.-C."/>
            <person name="Gorovsky M.A."/>
            <person name="Keeling P.J."/>
            <person name="Waller R.F."/>
            <person name="Patron N.J."/>
            <person name="Cherry J.M."/>
            <person name="Stover N.A."/>
            <person name="Krieger C.J."/>
            <person name="del Toro C."/>
            <person name="Ryder H.F."/>
            <person name="Williamson S.C."/>
            <person name="Barbeau R.A."/>
            <person name="Hamilton E.P."/>
            <person name="Orias E."/>
        </authorList>
    </citation>
    <scope>NUCLEOTIDE SEQUENCE [LARGE SCALE GENOMIC DNA]</scope>
    <source>
        <strain evidence="3">SB210</strain>
    </source>
</reference>
<feature type="compositionally biased region" description="Basic and acidic residues" evidence="1">
    <location>
        <begin position="259"/>
        <end position="270"/>
    </location>
</feature>
<dbReference type="HOGENOM" id="CLU_618958_0_0_1"/>
<evidence type="ECO:0000313" key="3">
    <source>
        <dbReference type="Proteomes" id="UP000009168"/>
    </source>
</evidence>